<evidence type="ECO:0000313" key="1">
    <source>
        <dbReference type="EMBL" id="SEL77320.1"/>
    </source>
</evidence>
<gene>
    <name evidence="1" type="ORF">SAMN05192542_113108</name>
</gene>
<dbReference type="InterPro" id="IPR043137">
    <property type="entry name" value="GGT_ssub_C"/>
</dbReference>
<evidence type="ECO:0000313" key="2">
    <source>
        <dbReference type="Proteomes" id="UP000199120"/>
    </source>
</evidence>
<dbReference type="PRINTS" id="PR01210">
    <property type="entry name" value="GGTRANSPTASE"/>
</dbReference>
<dbReference type="PANTHER" id="PTHR43881">
    <property type="entry name" value="GAMMA-GLUTAMYLTRANSPEPTIDASE (AFU_ORTHOLOGUE AFUA_4G13580)"/>
    <property type="match status" value="1"/>
</dbReference>
<dbReference type="Gene3D" id="1.10.246.130">
    <property type="match status" value="1"/>
</dbReference>
<dbReference type="EMBL" id="FOAJ01000013">
    <property type="protein sequence ID" value="SEL77320.1"/>
    <property type="molecule type" value="Genomic_DNA"/>
</dbReference>
<dbReference type="RefSeq" id="WP_177197967.1">
    <property type="nucleotide sequence ID" value="NZ_FNSR01000002.1"/>
</dbReference>
<accession>A0A1H7SXD5</accession>
<reference evidence="2" key="1">
    <citation type="submission" date="2016-10" db="EMBL/GenBank/DDBJ databases">
        <authorList>
            <person name="Varghese N."/>
            <person name="Submissions S."/>
        </authorList>
    </citation>
    <scope>NUCLEOTIDE SEQUENCE [LARGE SCALE GENOMIC DNA]</scope>
    <source>
        <strain evidence="2">LMG 26416</strain>
    </source>
</reference>
<organism evidence="1 2">
    <name type="scientific">Paraburkholderia caballeronis</name>
    <dbReference type="NCBI Taxonomy" id="416943"/>
    <lineage>
        <taxon>Bacteria</taxon>
        <taxon>Pseudomonadati</taxon>
        <taxon>Pseudomonadota</taxon>
        <taxon>Betaproteobacteria</taxon>
        <taxon>Burkholderiales</taxon>
        <taxon>Burkholderiaceae</taxon>
        <taxon>Paraburkholderia</taxon>
    </lineage>
</organism>
<proteinExistence type="predicted"/>
<keyword evidence="2" id="KW-1185">Reference proteome</keyword>
<protein>
    <submittedName>
        <fullName evidence="1">Gamma-glutamyltransferase 2. Threonine peptidase. MEROPS family T03</fullName>
    </submittedName>
</protein>
<dbReference type="InterPro" id="IPR052896">
    <property type="entry name" value="GGT-like_enzyme"/>
</dbReference>
<dbReference type="InterPro" id="IPR029055">
    <property type="entry name" value="Ntn_hydrolases_N"/>
</dbReference>
<dbReference type="AlphaFoldDB" id="A0A1H7SXD5"/>
<dbReference type="STRING" id="416943.SAMN05445871_5020"/>
<dbReference type="GO" id="GO:0016740">
    <property type="term" value="F:transferase activity"/>
    <property type="evidence" value="ECO:0007669"/>
    <property type="project" value="UniProtKB-KW"/>
</dbReference>
<dbReference type="PANTHER" id="PTHR43881:SF5">
    <property type="entry name" value="GAMMA-GLUTAMYLTRANSPEPTIDASE"/>
    <property type="match status" value="1"/>
</dbReference>
<dbReference type="Gene3D" id="3.60.20.40">
    <property type="match status" value="1"/>
</dbReference>
<sequence>MMNPARGRRGIAVAPHSLASQSALAILREGGNAVEAMVAAAATIAVVYPHMNSIGGDSFWLLSLANGGAGSRAFVGVEGCGAAAAAATRDRYAGVAAIPFRGPDAALTVAGTISAWERSLAISRERLGGRLPLSRLLADAIDYARYGVPVTESQYRNTHGKLAGLAPVAGFAQTFLTADGHAPAIGSLFRQPRLAATLDHLARAGLADFYTGELAQQIAADLQQAGSPLALDDLRRHRAEDRTPLALAHSLGTVYNMPPPTQGLVSLMILGLMDRLDASRTDHLGADYVHAAVESVKRAFGTRDAHLTDPAHMRVDPVSFLEPAALDAMAATIDMQQAAPWGEGKGPADTVWLGVVDADGNAVSMIQSIYHEFGSGIVLPQSGITWQNRGASFSLRADHINTLEPLKKPFHTLNPALAELRDGRLVVYGNMGGDGQPQSQSAVFTRTAVHGLNPQDAVNAPRWLLGRTWGQSSDTLKLESRFPAETVEELRRRGHTVELLGAYDEACGHAGCLIRHADGSLEGGFDLRSDGGVAAF</sequence>
<dbReference type="Pfam" id="PF01019">
    <property type="entry name" value="G_glu_transpept"/>
    <property type="match status" value="1"/>
</dbReference>
<dbReference type="Proteomes" id="UP000199120">
    <property type="component" value="Unassembled WGS sequence"/>
</dbReference>
<dbReference type="InterPro" id="IPR043138">
    <property type="entry name" value="GGT_lsub"/>
</dbReference>
<name>A0A1H7SXD5_9BURK</name>
<keyword evidence="1" id="KW-0808">Transferase</keyword>
<dbReference type="SUPFAM" id="SSF56235">
    <property type="entry name" value="N-terminal nucleophile aminohydrolases (Ntn hydrolases)"/>
    <property type="match status" value="1"/>
</dbReference>